<dbReference type="EMBL" id="GG662699">
    <property type="protein sequence ID" value="EAR95987.2"/>
    <property type="molecule type" value="Genomic_DNA"/>
</dbReference>
<feature type="compositionally biased region" description="Low complexity" evidence="2">
    <location>
        <begin position="13"/>
        <end position="41"/>
    </location>
</feature>
<accession>I7MJ59</accession>
<feature type="coiled-coil region" evidence="1">
    <location>
        <begin position="119"/>
        <end position="267"/>
    </location>
</feature>
<keyword evidence="1" id="KW-0175">Coiled coil</keyword>
<feature type="region of interest" description="Disordered" evidence="2">
    <location>
        <begin position="496"/>
        <end position="515"/>
    </location>
</feature>
<keyword evidence="4" id="KW-1185">Reference proteome</keyword>
<feature type="coiled-coil region" evidence="1">
    <location>
        <begin position="332"/>
        <end position="362"/>
    </location>
</feature>
<reference evidence="4" key="1">
    <citation type="journal article" date="2006" name="PLoS Biol.">
        <title>Macronuclear genome sequence of the ciliate Tetrahymena thermophila, a model eukaryote.</title>
        <authorList>
            <person name="Eisen J.A."/>
            <person name="Coyne R.S."/>
            <person name="Wu M."/>
            <person name="Wu D."/>
            <person name="Thiagarajan M."/>
            <person name="Wortman J.R."/>
            <person name="Badger J.H."/>
            <person name="Ren Q."/>
            <person name="Amedeo P."/>
            <person name="Jones K.M."/>
            <person name="Tallon L.J."/>
            <person name="Delcher A.L."/>
            <person name="Salzberg S.L."/>
            <person name="Silva J.C."/>
            <person name="Haas B.J."/>
            <person name="Majoros W.H."/>
            <person name="Farzad M."/>
            <person name="Carlton J.M."/>
            <person name="Smith R.K. Jr."/>
            <person name="Garg J."/>
            <person name="Pearlman R.E."/>
            <person name="Karrer K.M."/>
            <person name="Sun L."/>
            <person name="Manning G."/>
            <person name="Elde N.C."/>
            <person name="Turkewitz A.P."/>
            <person name="Asai D.J."/>
            <person name="Wilkes D.E."/>
            <person name="Wang Y."/>
            <person name="Cai H."/>
            <person name="Collins K."/>
            <person name="Stewart B.A."/>
            <person name="Lee S.R."/>
            <person name="Wilamowska K."/>
            <person name="Weinberg Z."/>
            <person name="Ruzzo W.L."/>
            <person name="Wloga D."/>
            <person name="Gaertig J."/>
            <person name="Frankel J."/>
            <person name="Tsao C.-C."/>
            <person name="Gorovsky M.A."/>
            <person name="Keeling P.J."/>
            <person name="Waller R.F."/>
            <person name="Patron N.J."/>
            <person name="Cherry J.M."/>
            <person name="Stover N.A."/>
            <person name="Krieger C.J."/>
            <person name="del Toro C."/>
            <person name="Ryder H.F."/>
            <person name="Williamson S.C."/>
            <person name="Barbeau R.A."/>
            <person name="Hamilton E.P."/>
            <person name="Orias E."/>
        </authorList>
    </citation>
    <scope>NUCLEOTIDE SEQUENCE [LARGE SCALE GENOMIC DNA]</scope>
    <source>
        <strain evidence="4">SB210</strain>
    </source>
</reference>
<sequence length="633" mass="75612">MSNQYNVYRHDQQQQQLQQPYQNGASYGNGNSDVNGVGGQYDSIQYSQQPQQQQNQQYPDQYASIQTDPVQAGGSVDYQQGLYRNNNETAKTFNTEMRRKYPVDKLNKKSEWIGVEKHLSEVNEEIRKNEIEINRLRQKELLSELDKKMMQQLQQKQQELNYKKREHEEVLRRMAVYQEELARNRDDRKIMQQNMAEYYQRQREEQQRKDQEYKLQKNDWENKLLEYNQQRITEEQRRNKEHKEFLKNAVLNDYQRAQARKAAEKQNEMQNKMEYNDLIQMNAERELTKEENYKNFYRMAAENQQKLHENHFNNVYMPLVKKQRELEDLISKGVTEAERRRLQSEIDKIQRQRNQLLETSEKNQYLMGEKKYQNELEKNLKEQQVKERLQDLQNLQEYQTFKKQEDADNKKKYKDFLDQQYKEKQDILMNEQRMTRNEKGLNRLDLQAYKMYDNGLYTMLPGWAPQIGQLPPRQNREVLQEQIMDKIRKQNNTTDIDINNSASQSPYNGGTSPIIGGPNRTLAKAAQNSLIMQSHPNLGQYQKIGEPDRKYEHPVNYGQNYDGSISSKSQHQPKNLTYGHNPIYNPMPFNNQNPYISKEFQKAVMNRQIYRPSVDNSIGGNNSQLGRYPEPLK</sequence>
<dbReference type="InParanoid" id="I7MJ59"/>
<dbReference type="KEGG" id="tet:TTHERM_00125530"/>
<organism evidence="3 4">
    <name type="scientific">Tetrahymena thermophila (strain SB210)</name>
    <dbReference type="NCBI Taxonomy" id="312017"/>
    <lineage>
        <taxon>Eukaryota</taxon>
        <taxon>Sar</taxon>
        <taxon>Alveolata</taxon>
        <taxon>Ciliophora</taxon>
        <taxon>Intramacronucleata</taxon>
        <taxon>Oligohymenophorea</taxon>
        <taxon>Hymenostomatida</taxon>
        <taxon>Tetrahymenina</taxon>
        <taxon>Tetrahymenidae</taxon>
        <taxon>Tetrahymena</taxon>
    </lineage>
</organism>
<dbReference type="AlphaFoldDB" id="I7MJ59"/>
<evidence type="ECO:0000313" key="3">
    <source>
        <dbReference type="EMBL" id="EAR95987.2"/>
    </source>
</evidence>
<dbReference type="RefSeq" id="XP_001016232.2">
    <property type="nucleotide sequence ID" value="XM_001016232.2"/>
</dbReference>
<gene>
    <name evidence="3" type="ORF">TTHERM_00125530</name>
</gene>
<feature type="compositionally biased region" description="Polar residues" evidence="2">
    <location>
        <begin position="496"/>
        <end position="511"/>
    </location>
</feature>
<feature type="compositionally biased region" description="Polar residues" evidence="2">
    <location>
        <begin position="614"/>
        <end position="625"/>
    </location>
</feature>
<evidence type="ECO:0000256" key="1">
    <source>
        <dbReference type="SAM" id="Coils"/>
    </source>
</evidence>
<dbReference type="OrthoDB" id="296910at2759"/>
<dbReference type="eggNOG" id="ENOG502SNAN">
    <property type="taxonomic scope" value="Eukaryota"/>
</dbReference>
<proteinExistence type="predicted"/>
<protein>
    <submittedName>
        <fullName evidence="3">Uncharacterized protein</fullName>
    </submittedName>
</protein>
<dbReference type="Proteomes" id="UP000009168">
    <property type="component" value="Unassembled WGS sequence"/>
</dbReference>
<feature type="region of interest" description="Disordered" evidence="2">
    <location>
        <begin position="1"/>
        <end position="41"/>
    </location>
</feature>
<feature type="region of interest" description="Disordered" evidence="2">
    <location>
        <begin position="614"/>
        <end position="633"/>
    </location>
</feature>
<evidence type="ECO:0000256" key="2">
    <source>
        <dbReference type="SAM" id="MobiDB-lite"/>
    </source>
</evidence>
<dbReference type="GeneID" id="7838279"/>
<name>I7MJ59_TETTS</name>
<evidence type="ECO:0000313" key="4">
    <source>
        <dbReference type="Proteomes" id="UP000009168"/>
    </source>
</evidence>